<dbReference type="OrthoDB" id="123002at2759"/>
<dbReference type="EMBL" id="JAENGZ010000803">
    <property type="protein sequence ID" value="KAG6953720.1"/>
    <property type="molecule type" value="Genomic_DNA"/>
</dbReference>
<evidence type="ECO:0000313" key="4">
    <source>
        <dbReference type="EMBL" id="KAG2921659.1"/>
    </source>
</evidence>
<dbReference type="Proteomes" id="UP000735874">
    <property type="component" value="Unassembled WGS sequence"/>
</dbReference>
<dbReference type="EMBL" id="RCMI01000261">
    <property type="protein sequence ID" value="KAG2921659.1"/>
    <property type="molecule type" value="Genomic_DNA"/>
</dbReference>
<dbReference type="EMBL" id="RCML01000281">
    <property type="protein sequence ID" value="KAG2982364.1"/>
    <property type="molecule type" value="Genomic_DNA"/>
</dbReference>
<reference evidence="7" key="2">
    <citation type="submission" date="2018-05" db="EMBL/GenBank/DDBJ databases">
        <title>Effector identification in a new, highly contiguous assembly of the strawberry crown rot pathogen Phytophthora cactorum.</title>
        <authorList>
            <person name="Armitage A.D."/>
            <person name="Nellist C.F."/>
            <person name="Bates H."/>
            <person name="Vickerstaff R.J."/>
            <person name="Harrison R.J."/>
        </authorList>
    </citation>
    <scope>NUCLEOTIDE SEQUENCE</scope>
    <source>
        <strain evidence="3">15-7</strain>
        <strain evidence="4">4032</strain>
        <strain evidence="5">4040</strain>
        <strain evidence="6">P415</strain>
        <strain evidence="7">P421</strain>
    </source>
</reference>
<dbReference type="Proteomes" id="UP000697107">
    <property type="component" value="Unassembled WGS sequence"/>
</dbReference>
<dbReference type="VEuPathDB" id="FungiDB:PC110_g16502"/>
<evidence type="ECO:0000313" key="3">
    <source>
        <dbReference type="EMBL" id="KAG2849666.1"/>
    </source>
</evidence>
<feature type="compositionally biased region" description="Polar residues" evidence="1">
    <location>
        <begin position="30"/>
        <end position="39"/>
    </location>
</feature>
<dbReference type="EMBL" id="MJFZ01000590">
    <property type="protein sequence ID" value="RAW27102.1"/>
    <property type="molecule type" value="Genomic_DNA"/>
</dbReference>
<feature type="region of interest" description="Disordered" evidence="1">
    <location>
        <begin position="30"/>
        <end position="58"/>
    </location>
</feature>
<keyword evidence="2" id="KW-0732">Signal</keyword>
<evidence type="ECO:0000313" key="7">
    <source>
        <dbReference type="EMBL" id="KAG3220191.1"/>
    </source>
</evidence>
<evidence type="ECO:0000313" key="5">
    <source>
        <dbReference type="EMBL" id="KAG2938587.1"/>
    </source>
</evidence>
<dbReference type="Proteomes" id="UP000736787">
    <property type="component" value="Unassembled WGS sequence"/>
</dbReference>
<dbReference type="EMBL" id="RCMG01000746">
    <property type="protein sequence ID" value="KAG2849666.1"/>
    <property type="molecule type" value="Genomic_DNA"/>
</dbReference>
<evidence type="ECO:0000313" key="6">
    <source>
        <dbReference type="EMBL" id="KAG2982364.1"/>
    </source>
</evidence>
<feature type="compositionally biased region" description="Low complexity" evidence="1">
    <location>
        <begin position="42"/>
        <end position="58"/>
    </location>
</feature>
<accession>A0A329RUL3</accession>
<evidence type="ECO:0000313" key="9">
    <source>
        <dbReference type="EMBL" id="RAW27102.1"/>
    </source>
</evidence>
<name>A0A329RUL3_9STRA</name>
<evidence type="ECO:0000313" key="10">
    <source>
        <dbReference type="Proteomes" id="UP000251314"/>
    </source>
</evidence>
<reference evidence="8" key="3">
    <citation type="submission" date="2021-01" db="EMBL/GenBank/DDBJ databases">
        <title>Phytophthora aleatoria, a newly-described species from Pinus radiata is distinct from Phytophthora cactorum isolates based on comparative genomics.</title>
        <authorList>
            <person name="Mcdougal R."/>
            <person name="Panda P."/>
            <person name="Williams N."/>
            <person name="Studholme D.J."/>
        </authorList>
    </citation>
    <scope>NUCLEOTIDE SEQUENCE</scope>
    <source>
        <strain evidence="8">NZFS 3830</strain>
    </source>
</reference>
<proteinExistence type="predicted"/>
<evidence type="ECO:0000313" key="8">
    <source>
        <dbReference type="EMBL" id="KAG6953720.1"/>
    </source>
</evidence>
<gene>
    <name evidence="8" type="ORF">JG687_00012227</name>
    <name evidence="9" type="ORF">PC110_g16502</name>
    <name evidence="3" type="ORF">PC113_g17361</name>
    <name evidence="4" type="ORF">PC115_g9475</name>
    <name evidence="5" type="ORF">PC117_g11138</name>
    <name evidence="6" type="ORF">PC118_g10022</name>
    <name evidence="7" type="ORF">PC129_g9045</name>
</gene>
<dbReference type="AlphaFoldDB" id="A0A329RUL3"/>
<evidence type="ECO:0008006" key="11">
    <source>
        <dbReference type="Google" id="ProtNLM"/>
    </source>
</evidence>
<evidence type="ECO:0000256" key="2">
    <source>
        <dbReference type="SAM" id="SignalP"/>
    </source>
</evidence>
<dbReference type="Proteomes" id="UP000774804">
    <property type="component" value="Unassembled WGS sequence"/>
</dbReference>
<feature type="chain" id="PRO_5040067788" description="RxLR effector protein" evidence="2">
    <location>
        <begin position="29"/>
        <end position="72"/>
    </location>
</feature>
<organism evidence="9 10">
    <name type="scientific">Phytophthora cactorum</name>
    <dbReference type="NCBI Taxonomy" id="29920"/>
    <lineage>
        <taxon>Eukaryota</taxon>
        <taxon>Sar</taxon>
        <taxon>Stramenopiles</taxon>
        <taxon>Oomycota</taxon>
        <taxon>Peronosporomycetes</taxon>
        <taxon>Peronosporales</taxon>
        <taxon>Peronosporaceae</taxon>
        <taxon>Phytophthora</taxon>
    </lineage>
</organism>
<keyword evidence="10" id="KW-1185">Reference proteome</keyword>
<dbReference type="Proteomes" id="UP000760860">
    <property type="component" value="Unassembled WGS sequence"/>
</dbReference>
<comment type="caution">
    <text evidence="9">The sequence shown here is derived from an EMBL/GenBank/DDBJ whole genome shotgun (WGS) entry which is preliminary data.</text>
</comment>
<dbReference type="EMBL" id="RCMK01000282">
    <property type="protein sequence ID" value="KAG2938587.1"/>
    <property type="molecule type" value="Genomic_DNA"/>
</dbReference>
<sequence>MKMWKTKTRLHTLAVLTGLASECGPAFGSNEISPPTSDSVEAATSAVQSDTTATTSTGSNSTALFLTSLVAT</sequence>
<reference evidence="9 10" key="1">
    <citation type="submission" date="2018-01" db="EMBL/GenBank/DDBJ databases">
        <title>Draft genome of the strawberry crown rot pathogen Phytophthora cactorum.</title>
        <authorList>
            <person name="Armitage A.D."/>
            <person name="Lysoe E."/>
            <person name="Nellist C.F."/>
            <person name="Harrison R.J."/>
            <person name="Brurberg M.B."/>
        </authorList>
    </citation>
    <scope>NUCLEOTIDE SEQUENCE [LARGE SCALE GENOMIC DNA]</scope>
    <source>
        <strain evidence="9 10">10300</strain>
    </source>
</reference>
<protein>
    <recommendedName>
        <fullName evidence="11">RxLR effector protein</fullName>
    </recommendedName>
</protein>
<evidence type="ECO:0000256" key="1">
    <source>
        <dbReference type="SAM" id="MobiDB-lite"/>
    </source>
</evidence>
<dbReference type="STRING" id="29920.A0A329RUL3"/>
<dbReference type="Proteomes" id="UP000688947">
    <property type="component" value="Unassembled WGS sequence"/>
</dbReference>
<feature type="signal peptide" evidence="2">
    <location>
        <begin position="1"/>
        <end position="28"/>
    </location>
</feature>
<dbReference type="EMBL" id="RCMV01000276">
    <property type="protein sequence ID" value="KAG3220191.1"/>
    <property type="molecule type" value="Genomic_DNA"/>
</dbReference>
<dbReference type="Proteomes" id="UP000251314">
    <property type="component" value="Unassembled WGS sequence"/>
</dbReference>